<comment type="caution">
    <text evidence="6">The sequence shown here is derived from an EMBL/GenBank/DDBJ whole genome shotgun (WGS) entry which is preliminary data.</text>
</comment>
<comment type="similarity">
    <text evidence="1">Belongs to the LysR transcriptional regulatory family.</text>
</comment>
<reference evidence="6 7" key="1">
    <citation type="submission" date="2019-02" db="EMBL/GenBank/DDBJ databases">
        <authorList>
            <person name="Li Y."/>
        </authorList>
    </citation>
    <scope>NUCLEOTIDE SEQUENCE [LARGE SCALE GENOMIC DNA]</scope>
    <source>
        <strain evidence="6 7">3-7</strain>
    </source>
</reference>
<keyword evidence="4" id="KW-0804">Transcription</keyword>
<dbReference type="CDD" id="cd08422">
    <property type="entry name" value="PBP2_CrgA_like"/>
    <property type="match status" value="1"/>
</dbReference>
<gene>
    <name evidence="6" type="ORF">EWE75_00065</name>
</gene>
<keyword evidence="7" id="KW-1185">Reference proteome</keyword>
<dbReference type="OrthoDB" id="9786526at2"/>
<dbReference type="SUPFAM" id="SSF53850">
    <property type="entry name" value="Periplasmic binding protein-like II"/>
    <property type="match status" value="1"/>
</dbReference>
<dbReference type="FunFam" id="1.10.10.10:FF:000001">
    <property type="entry name" value="LysR family transcriptional regulator"/>
    <property type="match status" value="1"/>
</dbReference>
<evidence type="ECO:0000256" key="2">
    <source>
        <dbReference type="ARBA" id="ARBA00023015"/>
    </source>
</evidence>
<evidence type="ECO:0000313" key="7">
    <source>
        <dbReference type="Proteomes" id="UP000292085"/>
    </source>
</evidence>
<dbReference type="Pfam" id="PF00126">
    <property type="entry name" value="HTH_1"/>
    <property type="match status" value="1"/>
</dbReference>
<keyword evidence="2" id="KW-0805">Transcription regulation</keyword>
<dbReference type="GO" id="GO:0003700">
    <property type="term" value="F:DNA-binding transcription factor activity"/>
    <property type="evidence" value="ECO:0007669"/>
    <property type="project" value="InterPro"/>
</dbReference>
<proteinExistence type="inferred from homology"/>
<dbReference type="EMBL" id="SGIS01000001">
    <property type="protein sequence ID" value="RZF66306.1"/>
    <property type="molecule type" value="Genomic_DNA"/>
</dbReference>
<dbReference type="AlphaFoldDB" id="A0A4Q6Y9X4"/>
<evidence type="ECO:0000259" key="5">
    <source>
        <dbReference type="PROSITE" id="PS50931"/>
    </source>
</evidence>
<feature type="domain" description="HTH lysR-type" evidence="5">
    <location>
        <begin position="1"/>
        <end position="58"/>
    </location>
</feature>
<dbReference type="PROSITE" id="PS50931">
    <property type="entry name" value="HTH_LYSR"/>
    <property type="match status" value="1"/>
</dbReference>
<sequence>MKLDGILAFVTVADCGSINEAARQLRLSKSTVSERLTELEHALDAKLLSRNSRHNVLTDDGIVLLERARRILAETIEAKEDLARRRGEIAGPLRIAVPRAFGDLHLGPILYDFMDRYPDITVTADFDDRITDLGSTFDAIVRIAPAPLPKLATEQLTVSRRTLVAAPSYLDRYGRPETVEELEHHKAIHYMDRGPDDWTFRAEIERVVARVAPRLRVTSCFAMRDAAVAGLGIAWLPTFHSYQPIRAGTLEMLEIGVAPDVTPITMAYQHGPATRLRAFIDHLKLAFGDPPYWDEGLGFGESGKGAQE</sequence>
<dbReference type="GO" id="GO:0003677">
    <property type="term" value="F:DNA binding"/>
    <property type="evidence" value="ECO:0007669"/>
    <property type="project" value="UniProtKB-KW"/>
</dbReference>
<dbReference type="SUPFAM" id="SSF46785">
    <property type="entry name" value="Winged helix' DNA-binding domain"/>
    <property type="match status" value="1"/>
</dbReference>
<dbReference type="Gene3D" id="3.40.190.290">
    <property type="match status" value="1"/>
</dbReference>
<evidence type="ECO:0000313" key="6">
    <source>
        <dbReference type="EMBL" id="RZF66306.1"/>
    </source>
</evidence>
<dbReference type="Pfam" id="PF03466">
    <property type="entry name" value="LysR_substrate"/>
    <property type="match status" value="1"/>
</dbReference>
<keyword evidence="3" id="KW-0238">DNA-binding</keyword>
<dbReference type="InterPro" id="IPR036388">
    <property type="entry name" value="WH-like_DNA-bd_sf"/>
</dbReference>
<dbReference type="InterPro" id="IPR005119">
    <property type="entry name" value="LysR_subst-bd"/>
</dbReference>
<dbReference type="PANTHER" id="PTHR30537">
    <property type="entry name" value="HTH-TYPE TRANSCRIPTIONAL REGULATOR"/>
    <property type="match status" value="1"/>
</dbReference>
<organism evidence="6 7">
    <name type="scientific">Sphingomonas populi</name>
    <dbReference type="NCBI Taxonomy" id="2484750"/>
    <lineage>
        <taxon>Bacteria</taxon>
        <taxon>Pseudomonadati</taxon>
        <taxon>Pseudomonadota</taxon>
        <taxon>Alphaproteobacteria</taxon>
        <taxon>Sphingomonadales</taxon>
        <taxon>Sphingomonadaceae</taxon>
        <taxon>Sphingomonas</taxon>
    </lineage>
</organism>
<dbReference type="InterPro" id="IPR000847">
    <property type="entry name" value="LysR_HTH_N"/>
</dbReference>
<dbReference type="RefSeq" id="WP_130154668.1">
    <property type="nucleotide sequence ID" value="NZ_SGIS01000001.1"/>
</dbReference>
<dbReference type="Gene3D" id="1.10.10.10">
    <property type="entry name" value="Winged helix-like DNA-binding domain superfamily/Winged helix DNA-binding domain"/>
    <property type="match status" value="1"/>
</dbReference>
<evidence type="ECO:0000256" key="1">
    <source>
        <dbReference type="ARBA" id="ARBA00009437"/>
    </source>
</evidence>
<name>A0A4Q6Y9X4_9SPHN</name>
<protein>
    <submittedName>
        <fullName evidence="6">LysR family transcriptional regulator</fullName>
    </submittedName>
</protein>
<dbReference type="PANTHER" id="PTHR30537:SF5">
    <property type="entry name" value="HTH-TYPE TRANSCRIPTIONAL ACTIVATOR TTDR-RELATED"/>
    <property type="match status" value="1"/>
</dbReference>
<accession>A0A4Q6Y9X4</accession>
<dbReference type="Proteomes" id="UP000292085">
    <property type="component" value="Unassembled WGS sequence"/>
</dbReference>
<evidence type="ECO:0000256" key="4">
    <source>
        <dbReference type="ARBA" id="ARBA00023163"/>
    </source>
</evidence>
<evidence type="ECO:0000256" key="3">
    <source>
        <dbReference type="ARBA" id="ARBA00023125"/>
    </source>
</evidence>
<dbReference type="InterPro" id="IPR036390">
    <property type="entry name" value="WH_DNA-bd_sf"/>
</dbReference>
<dbReference type="InterPro" id="IPR058163">
    <property type="entry name" value="LysR-type_TF_proteobact-type"/>
</dbReference>